<dbReference type="PANTHER" id="PTHR23089">
    <property type="entry name" value="HISTIDINE TRIAD HIT PROTEIN"/>
    <property type="match status" value="1"/>
</dbReference>
<dbReference type="GO" id="GO:0003824">
    <property type="term" value="F:catalytic activity"/>
    <property type="evidence" value="ECO:0007669"/>
    <property type="project" value="InterPro"/>
</dbReference>
<dbReference type="Gene3D" id="3.30.428.10">
    <property type="entry name" value="HIT-like"/>
    <property type="match status" value="1"/>
</dbReference>
<gene>
    <name evidence="5" type="ORF">UT84_C0002G0044</name>
</gene>
<sequence>MIKKAKFLAKEAKLRIKYMTNTDCLFCKIIQGEIKSDFVKETDKVVVFADINPINEVHLLIVPKRHIDSVLTISGNDSGDLIAMYNVARELILERKLDAFRLGFNGGKLQHVPHLHMHLLAGKKLI</sequence>
<dbReference type="PRINTS" id="PR00332">
    <property type="entry name" value="HISTRIAD"/>
</dbReference>
<dbReference type="InterPro" id="IPR011146">
    <property type="entry name" value="HIT-like"/>
</dbReference>
<dbReference type="Pfam" id="PF11969">
    <property type="entry name" value="DcpS_C"/>
    <property type="match status" value="1"/>
</dbReference>
<evidence type="ECO:0000256" key="2">
    <source>
        <dbReference type="PIRSR" id="PIRSR601310-3"/>
    </source>
</evidence>
<dbReference type="InterPro" id="IPR036265">
    <property type="entry name" value="HIT-like_sf"/>
</dbReference>
<name>A0A0G0RFI0_9BACT</name>
<evidence type="ECO:0000259" key="4">
    <source>
        <dbReference type="PROSITE" id="PS51084"/>
    </source>
</evidence>
<protein>
    <submittedName>
        <fullName evidence="5">Histidine triad domain protein</fullName>
    </submittedName>
</protein>
<evidence type="ECO:0000313" key="5">
    <source>
        <dbReference type="EMBL" id="KKR51183.1"/>
    </source>
</evidence>
<feature type="active site" description="Tele-AMP-histidine intermediate" evidence="1">
    <location>
        <position position="116"/>
    </location>
</feature>
<organism evidence="5 6">
    <name type="scientific">Candidatus Curtissbacteria bacterium GW2011_GWA1_40_16</name>
    <dbReference type="NCBI Taxonomy" id="1618405"/>
    <lineage>
        <taxon>Bacteria</taxon>
        <taxon>Candidatus Curtissiibacteriota</taxon>
    </lineage>
</organism>
<dbReference type="SUPFAM" id="SSF54197">
    <property type="entry name" value="HIT-like"/>
    <property type="match status" value="1"/>
</dbReference>
<dbReference type="EMBL" id="LBYI01000002">
    <property type="protein sequence ID" value="KKR51183.1"/>
    <property type="molecule type" value="Genomic_DNA"/>
</dbReference>
<evidence type="ECO:0000256" key="1">
    <source>
        <dbReference type="PIRSR" id="PIRSR601310-1"/>
    </source>
</evidence>
<accession>A0A0G0RFI0</accession>
<dbReference type="AlphaFoldDB" id="A0A0G0RFI0"/>
<proteinExistence type="predicted"/>
<dbReference type="InterPro" id="IPR001310">
    <property type="entry name" value="Histidine_triad_HIT"/>
</dbReference>
<feature type="short sequence motif" description="Histidine triad motif" evidence="2 3">
    <location>
        <begin position="114"/>
        <end position="118"/>
    </location>
</feature>
<comment type="caution">
    <text evidence="5">The sequence shown here is derived from an EMBL/GenBank/DDBJ whole genome shotgun (WGS) entry which is preliminary data.</text>
</comment>
<dbReference type="Proteomes" id="UP000034531">
    <property type="component" value="Unassembled WGS sequence"/>
</dbReference>
<feature type="domain" description="HIT" evidence="4">
    <location>
        <begin position="25"/>
        <end position="126"/>
    </location>
</feature>
<evidence type="ECO:0000256" key="3">
    <source>
        <dbReference type="PROSITE-ProRule" id="PRU00464"/>
    </source>
</evidence>
<dbReference type="PROSITE" id="PS51084">
    <property type="entry name" value="HIT_2"/>
    <property type="match status" value="1"/>
</dbReference>
<reference evidence="5 6" key="1">
    <citation type="journal article" date="2015" name="Nature">
        <title>rRNA introns, odd ribosomes, and small enigmatic genomes across a large radiation of phyla.</title>
        <authorList>
            <person name="Brown C.T."/>
            <person name="Hug L.A."/>
            <person name="Thomas B.C."/>
            <person name="Sharon I."/>
            <person name="Castelle C.J."/>
            <person name="Singh A."/>
            <person name="Wilkins M.J."/>
            <person name="Williams K.H."/>
            <person name="Banfield J.F."/>
        </authorList>
    </citation>
    <scope>NUCLEOTIDE SEQUENCE [LARGE SCALE GENOMIC DNA]</scope>
</reference>
<evidence type="ECO:0000313" key="6">
    <source>
        <dbReference type="Proteomes" id="UP000034531"/>
    </source>
</evidence>